<evidence type="ECO:0000259" key="15">
    <source>
        <dbReference type="PROSITE" id="PS50279"/>
    </source>
</evidence>
<dbReference type="SUPFAM" id="SSF57362">
    <property type="entry name" value="BPTI-like"/>
    <property type="match status" value="3"/>
</dbReference>
<gene>
    <name evidence="16" type="primary">TFPI</name>
</gene>
<sequence length="302" mass="34509">MKRGCFLVTALLLLLGYVSWHVSADSENGEEDQDPPGAALPPLKLGNSICAFKADAGACKAIYTRYYFNIQTHQCEVFEYGGCYGNENNFLTLEQCQETCVVSGCRQLILPRLIRGKPDFCFLEQDPGICRGYISRYFYNKESQQCEMFKYGGCLGNQNNFKALEECQIACQENLNTLQFDNHEELPIMRNHSFPVANPSEISRLFKPPHIPSLCMTPAERGLCKADEKRFFYNYSTRKCHPFSYSGCGGNENNFTSKKSCLKTCKKDFNKKQGQRGLIKIKRRRTKQPVKLVEDEIIIERI</sequence>
<dbReference type="GO" id="GO:0009986">
    <property type="term" value="C:cell surface"/>
    <property type="evidence" value="ECO:0007669"/>
    <property type="project" value="Ensembl"/>
</dbReference>
<dbReference type="EMBL" id="AGCU01031295">
    <property type="status" value="NOT_ANNOTATED_CDS"/>
    <property type="molecule type" value="Genomic_DNA"/>
</dbReference>
<keyword evidence="8 13" id="KW-0094">Blood coagulation</keyword>
<comment type="function">
    <text evidence="11">Inhibits factor X (X(a)) directly and, in a Xa-dependent way, inhibits VIIa/tissue factor activity, presumably by forming a quaternary Xa/LACI/VIIa/TF complex. It possesses an antithrombotic action and also the ability to associate with lipoproteins in plasma.</text>
</comment>
<dbReference type="PANTHER" id="PTHR10083">
    <property type="entry name" value="KUNITZ-TYPE PROTEASE INHIBITOR-RELATED"/>
    <property type="match status" value="1"/>
</dbReference>
<evidence type="ECO:0000256" key="13">
    <source>
        <dbReference type="PIRNR" id="PIRNR001620"/>
    </source>
</evidence>
<dbReference type="SMART" id="SM00131">
    <property type="entry name" value="KU"/>
    <property type="match status" value="3"/>
</dbReference>
<evidence type="ECO:0000313" key="16">
    <source>
        <dbReference type="Ensembl" id="ENSPSIP00000009541.1"/>
    </source>
</evidence>
<dbReference type="GO" id="GO:0005615">
    <property type="term" value="C:extracellular space"/>
    <property type="evidence" value="ECO:0007669"/>
    <property type="project" value="Ensembl"/>
</dbReference>
<keyword evidence="10" id="KW-0325">Glycoprotein</keyword>
<evidence type="ECO:0000256" key="11">
    <source>
        <dbReference type="ARBA" id="ARBA00057773"/>
    </source>
</evidence>
<dbReference type="Ensembl" id="ENSPSIT00000009588.1">
    <property type="protein sequence ID" value="ENSPSIP00000009541.1"/>
    <property type="gene ID" value="ENSPSIG00000008633.1"/>
</dbReference>
<reference evidence="16" key="3">
    <citation type="submission" date="2025-08" db="UniProtKB">
        <authorList>
            <consortium name="Ensembl"/>
        </authorList>
    </citation>
    <scope>IDENTIFICATION</scope>
</reference>
<keyword evidence="3 13" id="KW-0646">Protease inhibitor</keyword>
<dbReference type="CDD" id="cd22615">
    <property type="entry name" value="Kunitz_TFPI1_TFPI2_3-like"/>
    <property type="match status" value="1"/>
</dbReference>
<feature type="site" description="Reactive bond" evidence="14">
    <location>
        <begin position="131"/>
        <end position="132"/>
    </location>
</feature>
<protein>
    <recommendedName>
        <fullName evidence="12 13">Tissue factor pathway inhibitor</fullName>
    </recommendedName>
</protein>
<feature type="site" description="Reactive bond" evidence="14">
    <location>
        <begin position="60"/>
        <end position="61"/>
    </location>
</feature>
<keyword evidence="5 13" id="KW-0732">Signal</keyword>
<dbReference type="GeneTree" id="ENSGT00940000160767"/>
<evidence type="ECO:0000256" key="2">
    <source>
        <dbReference type="ARBA" id="ARBA00022525"/>
    </source>
</evidence>
<dbReference type="InterPro" id="IPR020901">
    <property type="entry name" value="Prtase_inh_Kunz-CS"/>
</dbReference>
<evidence type="ECO:0000256" key="1">
    <source>
        <dbReference type="ARBA" id="ARBA00004613"/>
    </source>
</evidence>
<dbReference type="OMA" id="WWILCAV"/>
<dbReference type="EMBL" id="AGCU01031294">
    <property type="status" value="NOT_ANNOTATED_CDS"/>
    <property type="molecule type" value="Genomic_DNA"/>
</dbReference>
<dbReference type="CDD" id="cd22613">
    <property type="entry name" value="Kunitz_TFPI1_1-like"/>
    <property type="match status" value="1"/>
</dbReference>
<keyword evidence="9" id="KW-1015">Disulfide bond</keyword>
<reference evidence="16" key="4">
    <citation type="submission" date="2025-09" db="UniProtKB">
        <authorList>
            <consortium name="Ensembl"/>
        </authorList>
    </citation>
    <scope>IDENTIFICATION</scope>
</reference>
<feature type="site" description="Reactive bond" evidence="14">
    <location>
        <begin position="225"/>
        <end position="226"/>
    </location>
</feature>
<feature type="signal peptide" evidence="13">
    <location>
        <begin position="1"/>
        <end position="24"/>
    </location>
</feature>
<evidence type="ECO:0000256" key="8">
    <source>
        <dbReference type="ARBA" id="ARBA00023084"/>
    </source>
</evidence>
<dbReference type="Gene3D" id="4.10.410.10">
    <property type="entry name" value="Pancreatic trypsin inhibitor Kunitz domain"/>
    <property type="match status" value="3"/>
</dbReference>
<keyword evidence="6" id="KW-0677">Repeat</keyword>
<dbReference type="STRING" id="13735.ENSPSIP00000009541"/>
<dbReference type="PANTHER" id="PTHR10083:SF328">
    <property type="entry name" value="TISSUE FACTOR PATHWAY INHIBITOR"/>
    <property type="match status" value="1"/>
</dbReference>
<dbReference type="EMBL" id="AGCU01031296">
    <property type="status" value="NOT_ANNOTATED_CDS"/>
    <property type="molecule type" value="Genomic_DNA"/>
</dbReference>
<evidence type="ECO:0000256" key="6">
    <source>
        <dbReference type="ARBA" id="ARBA00022737"/>
    </source>
</evidence>
<dbReference type="InterPro" id="IPR002223">
    <property type="entry name" value="Kunitz_BPTI"/>
</dbReference>
<dbReference type="PIRSF" id="PIRSF001620">
    <property type="entry name" value="TFPI"/>
    <property type="match status" value="1"/>
</dbReference>
<keyword evidence="2" id="KW-0964">Secreted</keyword>
<dbReference type="InterPro" id="IPR050098">
    <property type="entry name" value="TFPI/VKTCI-like"/>
</dbReference>
<proteinExistence type="predicted"/>
<comment type="subcellular location">
    <subcellularLocation>
        <location evidence="1 13">Secreted</location>
    </subcellularLocation>
</comment>
<dbReference type="FunFam" id="4.10.410.10:FF:000012">
    <property type="entry name" value="Tissue factor pathway inhibitor"/>
    <property type="match status" value="1"/>
</dbReference>
<keyword evidence="7 13" id="KW-0722">Serine protease inhibitor</keyword>
<evidence type="ECO:0000256" key="12">
    <source>
        <dbReference type="ARBA" id="ARBA00073658"/>
    </source>
</evidence>
<keyword evidence="4 13" id="KW-0356">Hemostasis</keyword>
<dbReference type="Proteomes" id="UP000007267">
    <property type="component" value="Unassembled WGS sequence"/>
</dbReference>
<dbReference type="Pfam" id="PF00014">
    <property type="entry name" value="Kunitz_BPTI"/>
    <property type="match status" value="3"/>
</dbReference>
<dbReference type="EMBL" id="AGCU01031297">
    <property type="status" value="NOT_ANNOTATED_CDS"/>
    <property type="molecule type" value="Genomic_DNA"/>
</dbReference>
<keyword evidence="17" id="KW-1185">Reference proteome</keyword>
<dbReference type="GO" id="GO:0004867">
    <property type="term" value="F:serine-type endopeptidase inhibitor activity"/>
    <property type="evidence" value="ECO:0007669"/>
    <property type="project" value="UniProtKB-UniRule"/>
</dbReference>
<reference evidence="17" key="1">
    <citation type="submission" date="2011-10" db="EMBL/GenBank/DDBJ databases">
        <authorList>
            <consortium name="Soft-shell Turtle Genome Consortium"/>
        </authorList>
    </citation>
    <scope>NUCLEOTIDE SEQUENCE [LARGE SCALE GENOMIC DNA]</scope>
    <source>
        <strain evidence="17">Daiwa-1</strain>
    </source>
</reference>
<dbReference type="PROSITE" id="PS50279">
    <property type="entry name" value="BPTI_KUNITZ_2"/>
    <property type="match status" value="3"/>
</dbReference>
<evidence type="ECO:0000256" key="3">
    <source>
        <dbReference type="ARBA" id="ARBA00022690"/>
    </source>
</evidence>
<dbReference type="HOGENOM" id="CLU_058441_0_1_1"/>
<dbReference type="PRINTS" id="PR00759">
    <property type="entry name" value="BASICPTASE"/>
</dbReference>
<evidence type="ECO:0000256" key="5">
    <source>
        <dbReference type="ARBA" id="ARBA00022729"/>
    </source>
</evidence>
<dbReference type="AlphaFoldDB" id="K7FND1"/>
<reference evidence="17" key="2">
    <citation type="journal article" date="2013" name="Nat. Genet.">
        <title>The draft genomes of soft-shell turtle and green sea turtle yield insights into the development and evolution of the turtle-specific body plan.</title>
        <authorList>
            <person name="Wang Z."/>
            <person name="Pascual-Anaya J."/>
            <person name="Zadissa A."/>
            <person name="Li W."/>
            <person name="Niimura Y."/>
            <person name="Huang Z."/>
            <person name="Li C."/>
            <person name="White S."/>
            <person name="Xiong Z."/>
            <person name="Fang D."/>
            <person name="Wang B."/>
            <person name="Ming Y."/>
            <person name="Chen Y."/>
            <person name="Zheng Y."/>
            <person name="Kuraku S."/>
            <person name="Pignatelli M."/>
            <person name="Herrero J."/>
            <person name="Beal K."/>
            <person name="Nozawa M."/>
            <person name="Li Q."/>
            <person name="Wang J."/>
            <person name="Zhang H."/>
            <person name="Yu L."/>
            <person name="Shigenobu S."/>
            <person name="Wang J."/>
            <person name="Liu J."/>
            <person name="Flicek P."/>
            <person name="Searle S."/>
            <person name="Wang J."/>
            <person name="Kuratani S."/>
            <person name="Yin Y."/>
            <person name="Aken B."/>
            <person name="Zhang G."/>
            <person name="Irie N."/>
        </authorList>
    </citation>
    <scope>NUCLEOTIDE SEQUENCE [LARGE SCALE GENOMIC DNA]</scope>
    <source>
        <strain evidence="17">Daiwa-1</strain>
    </source>
</reference>
<accession>K7FND1</accession>
<dbReference type="GO" id="GO:0007596">
    <property type="term" value="P:blood coagulation"/>
    <property type="evidence" value="ECO:0007669"/>
    <property type="project" value="UniProtKB-UniRule"/>
</dbReference>
<dbReference type="eggNOG" id="KOG4295">
    <property type="taxonomic scope" value="Eukaryota"/>
</dbReference>
<evidence type="ECO:0000256" key="10">
    <source>
        <dbReference type="ARBA" id="ARBA00023180"/>
    </source>
</evidence>
<dbReference type="EMBL" id="AGCU01031293">
    <property type="status" value="NOT_ANNOTATED_CDS"/>
    <property type="molecule type" value="Genomic_DNA"/>
</dbReference>
<evidence type="ECO:0000256" key="14">
    <source>
        <dbReference type="PIRSR" id="PIRSR001620-1"/>
    </source>
</evidence>
<dbReference type="InterPro" id="IPR008296">
    <property type="entry name" value="TFPI-like"/>
</dbReference>
<feature type="domain" description="BPTI/Kunitz inhibitor" evidence="15">
    <location>
        <begin position="50"/>
        <end position="100"/>
    </location>
</feature>
<organism evidence="16 17">
    <name type="scientific">Pelodiscus sinensis</name>
    <name type="common">Chinese softshell turtle</name>
    <name type="synonym">Trionyx sinensis</name>
    <dbReference type="NCBI Taxonomy" id="13735"/>
    <lineage>
        <taxon>Eukaryota</taxon>
        <taxon>Metazoa</taxon>
        <taxon>Chordata</taxon>
        <taxon>Craniata</taxon>
        <taxon>Vertebrata</taxon>
        <taxon>Euteleostomi</taxon>
        <taxon>Archelosauria</taxon>
        <taxon>Testudinata</taxon>
        <taxon>Testudines</taxon>
        <taxon>Cryptodira</taxon>
        <taxon>Trionychia</taxon>
        <taxon>Trionychidae</taxon>
        <taxon>Pelodiscus</taxon>
    </lineage>
</organism>
<dbReference type="GO" id="GO:0071383">
    <property type="term" value="P:cellular response to steroid hormone stimulus"/>
    <property type="evidence" value="ECO:0007669"/>
    <property type="project" value="Ensembl"/>
</dbReference>
<evidence type="ECO:0000256" key="9">
    <source>
        <dbReference type="ARBA" id="ARBA00023157"/>
    </source>
</evidence>
<evidence type="ECO:0000256" key="4">
    <source>
        <dbReference type="ARBA" id="ARBA00022696"/>
    </source>
</evidence>
<dbReference type="FunFam" id="4.10.410.10:FF:000013">
    <property type="entry name" value="Tissue factor pathway inhibitor"/>
    <property type="match status" value="1"/>
</dbReference>
<feature type="chain" id="PRO_5011023981" description="Tissue factor pathway inhibitor" evidence="13">
    <location>
        <begin position="25"/>
        <end position="302"/>
    </location>
</feature>
<dbReference type="FunFam" id="4.10.410.10:FF:000004">
    <property type="entry name" value="Tissue factor pathway inhibitor"/>
    <property type="match status" value="1"/>
</dbReference>
<dbReference type="GO" id="GO:0030195">
    <property type="term" value="P:negative regulation of blood coagulation"/>
    <property type="evidence" value="ECO:0007669"/>
    <property type="project" value="Ensembl"/>
</dbReference>
<dbReference type="GO" id="GO:0005901">
    <property type="term" value="C:caveola"/>
    <property type="evidence" value="ECO:0007669"/>
    <property type="project" value="Ensembl"/>
</dbReference>
<feature type="domain" description="BPTI/Kunitz inhibitor" evidence="15">
    <location>
        <begin position="215"/>
        <end position="265"/>
    </location>
</feature>
<name>K7FND1_PELSI</name>
<evidence type="ECO:0000313" key="17">
    <source>
        <dbReference type="Proteomes" id="UP000007267"/>
    </source>
</evidence>
<dbReference type="PROSITE" id="PS00280">
    <property type="entry name" value="BPTI_KUNITZ_1"/>
    <property type="match status" value="3"/>
</dbReference>
<feature type="domain" description="BPTI/Kunitz inhibitor" evidence="15">
    <location>
        <begin position="121"/>
        <end position="171"/>
    </location>
</feature>
<dbReference type="CDD" id="cd22614">
    <property type="entry name" value="Kunitz_TFPI1_2-like"/>
    <property type="match status" value="1"/>
</dbReference>
<dbReference type="InterPro" id="IPR036880">
    <property type="entry name" value="Kunitz_BPTI_sf"/>
</dbReference>
<evidence type="ECO:0000256" key="7">
    <source>
        <dbReference type="ARBA" id="ARBA00022900"/>
    </source>
</evidence>